<dbReference type="KEGG" id="pect:BN1012_Phect1142"/>
<dbReference type="Gene3D" id="1.10.287.700">
    <property type="entry name" value="Helix hairpin bin"/>
    <property type="match status" value="1"/>
</dbReference>
<dbReference type="InterPro" id="IPR011041">
    <property type="entry name" value="Quinoprot_gluc/sorb_DH_b-prop"/>
</dbReference>
<dbReference type="HOGENOM" id="CLU_012253_1_1_5"/>
<reference evidence="3 4" key="1">
    <citation type="journal article" date="2014" name="Front. Genet.">
        <title>Genome and metabolic network of "Candidatus Phaeomarinobacter ectocarpi" Ec32, a new candidate genus of Alphaproteobacteria frequently associated with brown algae.</title>
        <authorList>
            <person name="Dittami S.M."/>
            <person name="Barbeyron T."/>
            <person name="Boyen C."/>
            <person name="Cambefort J."/>
            <person name="Collet G."/>
            <person name="Delage L."/>
            <person name="Gobet A."/>
            <person name="Groisillier A."/>
            <person name="Leblanc C."/>
            <person name="Michel G."/>
            <person name="Scornet D."/>
            <person name="Siegel A."/>
            <person name="Tapia J.E."/>
            <person name="Tonon T."/>
        </authorList>
    </citation>
    <scope>NUCLEOTIDE SEQUENCE [LARGE SCALE GENOMIC DNA]</scope>
    <source>
        <strain evidence="3 4">Ec32</strain>
    </source>
</reference>
<protein>
    <submittedName>
        <fullName evidence="3">PQQ-dependent oxidoreductase, gdhB family</fullName>
    </submittedName>
</protein>
<dbReference type="PANTHER" id="PTHR19328">
    <property type="entry name" value="HEDGEHOG-INTERACTING PROTEIN"/>
    <property type="match status" value="1"/>
</dbReference>
<accession>X5MMM7</accession>
<dbReference type="Proteomes" id="UP000032160">
    <property type="component" value="Chromosome I"/>
</dbReference>
<proteinExistence type="predicted"/>
<gene>
    <name evidence="3" type="ORF">BN1012_Phect1142</name>
</gene>
<organism evidence="3 4">
    <name type="scientific">Candidatus Phaeomarinibacter ectocarpi</name>
    <dbReference type="NCBI Taxonomy" id="1458461"/>
    <lineage>
        <taxon>Bacteria</taxon>
        <taxon>Pseudomonadati</taxon>
        <taxon>Pseudomonadota</taxon>
        <taxon>Alphaproteobacteria</taxon>
        <taxon>Hyphomicrobiales</taxon>
        <taxon>Parvibaculaceae</taxon>
        <taxon>Candidatus Phaeomarinibacter</taxon>
    </lineage>
</organism>
<evidence type="ECO:0000313" key="4">
    <source>
        <dbReference type="Proteomes" id="UP000032160"/>
    </source>
</evidence>
<feature type="coiled-coil region" evidence="1">
    <location>
        <begin position="388"/>
        <end position="434"/>
    </location>
</feature>
<dbReference type="EMBL" id="HG966617">
    <property type="protein sequence ID" value="CDO59356.1"/>
    <property type="molecule type" value="Genomic_DNA"/>
</dbReference>
<feature type="domain" description="Glucose/Sorbosone dehydrogenase" evidence="2">
    <location>
        <begin position="32"/>
        <end position="374"/>
    </location>
</feature>
<evidence type="ECO:0000256" key="1">
    <source>
        <dbReference type="SAM" id="Coils"/>
    </source>
</evidence>
<dbReference type="PATRIC" id="fig|1458461.3.peg.1142"/>
<dbReference type="Gene3D" id="2.120.10.30">
    <property type="entry name" value="TolB, C-terminal domain"/>
    <property type="match status" value="1"/>
</dbReference>
<sequence>MLAGVMAAPALAQDVTAAADDQFTVETVAEGLDFPWSIAFLPDGNMLVTELTGQLRLIDDGQLVEAPISGTPEVIYGGQGGLSDVVLHPDFAANNLVYLTYSAARDKGNTLVVARAEFTGSALENFEVIFEADAYRSSLVHYGARMTFLPDGTFMVTSGDGFDYREQSQNTDNHFGSMLRLNDDGSVPADNPYVGDDSVRDEIYSYGHRNPQAIVHDASTGRIYSNEHGAQGGDEINIIEAKGNYGWPLATFGLDYTGAYVSPLTEFEGSTQPLTYWTPSIAPSGMAVVSGEAFSDWEGDLLVSALAAGNVEEFADRNLRRVIINDGELAGEEAIRVVVPDAEGDDTPRLRDVRMAPDGSIYVLTDGEGGHVLRLVPVGGMPGPAASLDDARDAVEEATQAVIEAMTEGAKAAAEAVEEAIDANKDDVAEAVNDAVEATAEAVKEGADAVKEAVSSDAADTPAE</sequence>
<dbReference type="InterPro" id="IPR011042">
    <property type="entry name" value="6-blade_b-propeller_TolB-like"/>
</dbReference>
<dbReference type="SUPFAM" id="SSF50952">
    <property type="entry name" value="Soluble quinoprotein glucose dehydrogenase"/>
    <property type="match status" value="1"/>
</dbReference>
<dbReference type="Pfam" id="PF07995">
    <property type="entry name" value="GSDH"/>
    <property type="match status" value="1"/>
</dbReference>
<dbReference type="STRING" id="1458461.BN1012_Phect1142"/>
<evidence type="ECO:0000313" key="3">
    <source>
        <dbReference type="EMBL" id="CDO59356.1"/>
    </source>
</evidence>
<name>X5MMM7_9HYPH</name>
<keyword evidence="4" id="KW-1185">Reference proteome</keyword>
<keyword evidence="1" id="KW-0175">Coiled coil</keyword>
<dbReference type="PANTHER" id="PTHR19328:SF75">
    <property type="entry name" value="ALDOSE SUGAR DEHYDROGENASE YLII"/>
    <property type="match status" value="1"/>
</dbReference>
<dbReference type="InterPro" id="IPR012938">
    <property type="entry name" value="Glc/Sorbosone_DH"/>
</dbReference>
<dbReference type="AlphaFoldDB" id="X5MMM7"/>
<evidence type="ECO:0000259" key="2">
    <source>
        <dbReference type="Pfam" id="PF07995"/>
    </source>
</evidence>